<dbReference type="PANTHER" id="PTHR30462">
    <property type="entry name" value="INTERMEMBRANE TRANSPORT PROTEIN PQIB-RELATED"/>
    <property type="match status" value="1"/>
</dbReference>
<keyword evidence="10" id="KW-1185">Reference proteome</keyword>
<keyword evidence="3" id="KW-1003">Cell membrane</keyword>
<gene>
    <name evidence="9" type="ordered locus">Bphy_3536</name>
</gene>
<feature type="transmembrane region" description="Helical" evidence="8">
    <location>
        <begin position="172"/>
        <end position="193"/>
    </location>
</feature>
<feature type="transmembrane region" description="Helical" evidence="8">
    <location>
        <begin position="145"/>
        <end position="166"/>
    </location>
</feature>
<evidence type="ECO:0000256" key="4">
    <source>
        <dbReference type="ARBA" id="ARBA00022519"/>
    </source>
</evidence>
<evidence type="ECO:0000256" key="1">
    <source>
        <dbReference type="ARBA" id="ARBA00004429"/>
    </source>
</evidence>
<dbReference type="InterPro" id="IPR007498">
    <property type="entry name" value="PqiA-like"/>
</dbReference>
<dbReference type="InterPro" id="IPR051800">
    <property type="entry name" value="PqiA-PqiB_transport"/>
</dbReference>
<feature type="transmembrane region" description="Helical" evidence="8">
    <location>
        <begin position="407"/>
        <end position="426"/>
    </location>
</feature>
<name>B2JLP7_PARP8</name>
<dbReference type="InterPro" id="IPR005219">
    <property type="entry name" value="PqiA-like_proteobact"/>
</dbReference>
<dbReference type="EMBL" id="CP001044">
    <property type="protein sequence ID" value="ACC72680.1"/>
    <property type="molecule type" value="Genomic_DNA"/>
</dbReference>
<dbReference type="STRING" id="391038.Bphy_3536"/>
<keyword evidence="6 8" id="KW-1133">Transmembrane helix</keyword>
<evidence type="ECO:0000256" key="5">
    <source>
        <dbReference type="ARBA" id="ARBA00022692"/>
    </source>
</evidence>
<dbReference type="Pfam" id="PF04403">
    <property type="entry name" value="PqiA"/>
    <property type="match status" value="2"/>
</dbReference>
<feature type="transmembrane region" description="Helical" evidence="8">
    <location>
        <begin position="287"/>
        <end position="306"/>
    </location>
</feature>
<protein>
    <submittedName>
        <fullName evidence="9">Integral membrane protein, PqiA family</fullName>
    </submittedName>
</protein>
<feature type="transmembrane region" description="Helical" evidence="8">
    <location>
        <begin position="334"/>
        <end position="360"/>
    </location>
</feature>
<dbReference type="PANTHER" id="PTHR30462:SF3">
    <property type="entry name" value="INTERMEMBRANE TRANSPORT PROTEIN PQIA"/>
    <property type="match status" value="1"/>
</dbReference>
<evidence type="ECO:0000256" key="7">
    <source>
        <dbReference type="ARBA" id="ARBA00023136"/>
    </source>
</evidence>
<evidence type="ECO:0000256" key="6">
    <source>
        <dbReference type="ARBA" id="ARBA00022989"/>
    </source>
</evidence>
<evidence type="ECO:0000313" key="10">
    <source>
        <dbReference type="Proteomes" id="UP000001192"/>
    </source>
</evidence>
<evidence type="ECO:0000256" key="8">
    <source>
        <dbReference type="SAM" id="Phobius"/>
    </source>
</evidence>
<organism evidence="9 10">
    <name type="scientific">Paraburkholderia phymatum (strain DSM 17167 / CIP 108236 / LMG 21445 / STM815)</name>
    <name type="common">Burkholderia phymatum</name>
    <dbReference type="NCBI Taxonomy" id="391038"/>
    <lineage>
        <taxon>Bacteria</taxon>
        <taxon>Pseudomonadati</taxon>
        <taxon>Pseudomonadota</taxon>
        <taxon>Betaproteobacteria</taxon>
        <taxon>Burkholderiales</taxon>
        <taxon>Burkholderiaceae</taxon>
        <taxon>Paraburkholderia</taxon>
    </lineage>
</organism>
<dbReference type="NCBIfam" id="TIGR00155">
    <property type="entry name" value="pqiA_fam"/>
    <property type="match status" value="1"/>
</dbReference>
<evidence type="ECO:0000313" key="9">
    <source>
        <dbReference type="EMBL" id="ACC72680.1"/>
    </source>
</evidence>
<dbReference type="HOGENOM" id="CLU_041903_0_0_4"/>
<feature type="transmembrane region" description="Helical" evidence="8">
    <location>
        <begin position="381"/>
        <end position="401"/>
    </location>
</feature>
<dbReference type="AlphaFoldDB" id="B2JLP7"/>
<keyword evidence="4" id="KW-0997">Cell inner membrane</keyword>
<dbReference type="Proteomes" id="UP000001192">
    <property type="component" value="Chromosome 2"/>
</dbReference>
<keyword evidence="5 8" id="KW-0812">Transmembrane</keyword>
<proteinExistence type="inferred from homology"/>
<feature type="transmembrane region" description="Helical" evidence="8">
    <location>
        <begin position="52"/>
        <end position="73"/>
    </location>
</feature>
<evidence type="ECO:0000256" key="2">
    <source>
        <dbReference type="ARBA" id="ARBA00007555"/>
    </source>
</evidence>
<reference evidence="10" key="1">
    <citation type="journal article" date="2014" name="Stand. Genomic Sci.">
        <title>Complete genome sequence of Burkholderia phymatum STM815(T), a broad host range and efficient nitrogen-fixing symbiont of Mimosa species.</title>
        <authorList>
            <person name="Moulin L."/>
            <person name="Klonowska A."/>
            <person name="Caroline B."/>
            <person name="Booth K."/>
            <person name="Vriezen J.A."/>
            <person name="Melkonian R."/>
            <person name="James E.K."/>
            <person name="Young J.P."/>
            <person name="Bena G."/>
            <person name="Hauser L."/>
            <person name="Land M."/>
            <person name="Kyrpides N."/>
            <person name="Bruce D."/>
            <person name="Chain P."/>
            <person name="Copeland A."/>
            <person name="Pitluck S."/>
            <person name="Woyke T."/>
            <person name="Lizotte-Waniewski M."/>
            <person name="Bristow J."/>
            <person name="Riley M."/>
        </authorList>
    </citation>
    <scope>NUCLEOTIDE SEQUENCE [LARGE SCALE GENOMIC DNA]</scope>
    <source>
        <strain evidence="10">DSM 17167 / CIP 108236 / LMG 21445 / STM815</strain>
    </source>
</reference>
<dbReference type="GO" id="GO:0005886">
    <property type="term" value="C:plasma membrane"/>
    <property type="evidence" value="ECO:0007669"/>
    <property type="project" value="UniProtKB-SubCell"/>
</dbReference>
<comment type="subcellular location">
    <subcellularLocation>
        <location evidence="1">Cell inner membrane</location>
        <topology evidence="1">Multi-pass membrane protein</topology>
    </subcellularLocation>
</comment>
<sequence>MSQMEYRQLIACHECDLLFRKPSSVKGRRAACSRCGASLTALPGSGLSLDPICAVTLAALVTFCIAQCFPLIALRANGMTSEATLFGAVRSLWSDNMCVVAAMVFCSSILFPLIELLALSYLLVPLRMGNVPPRFNSTLRLIQVVRPWGMVEVFMLGALVTIVKMASMAEVIPGPGLFALAALTVLLAVVTSFDPSRLWAVRDGIRSPRMAGIRWSRASGHDGRFMKPLRARVAGSSAVITAQRAGLVGCHACGLVQTRIEQQTHHRCARCQHVLHERRPDGLTRTVSLLLAAALAYIPANLLPIMHASTLGRSEDDTILGGVAYFWTSGDWPLAVVVFIASVLVPMLKLVALTLLTVVARRGSDWRARERAGLYRVVERIGRWSMLDVFVVALTVTLVHFGSFAVITAGPAALAFGSVVILTMLASQQFDPRLIWDNAGQRIRPDDER</sequence>
<comment type="similarity">
    <text evidence="2">Belongs to the PqiA family.</text>
</comment>
<evidence type="ECO:0000256" key="3">
    <source>
        <dbReference type="ARBA" id="ARBA00022475"/>
    </source>
</evidence>
<dbReference type="eggNOG" id="COG2995">
    <property type="taxonomic scope" value="Bacteria"/>
</dbReference>
<dbReference type="KEGG" id="bph:Bphy_3536"/>
<feature type="transmembrane region" description="Helical" evidence="8">
    <location>
        <begin position="99"/>
        <end position="124"/>
    </location>
</feature>
<keyword evidence="7 8" id="KW-0472">Membrane</keyword>
<accession>B2JLP7</accession>